<dbReference type="InterPro" id="IPR000276">
    <property type="entry name" value="GPCR_Rhodpsn"/>
</dbReference>
<evidence type="ECO:0000256" key="3">
    <source>
        <dbReference type="ARBA" id="ARBA00022692"/>
    </source>
</evidence>
<keyword evidence="7 9" id="KW-0675">Receptor</keyword>
<dbReference type="GO" id="GO:0007186">
    <property type="term" value="P:G protein-coupled receptor signaling pathway"/>
    <property type="evidence" value="ECO:0000318"/>
    <property type="project" value="GO_Central"/>
</dbReference>
<dbReference type="PANTHER" id="PTHR45822:SF8">
    <property type="entry name" value="FREE FATTY ACID RECEPTOR 3-RELATED"/>
    <property type="match status" value="1"/>
</dbReference>
<dbReference type="Pfam" id="PF00001">
    <property type="entry name" value="7tm_1"/>
    <property type="match status" value="1"/>
</dbReference>
<reference evidence="12" key="3">
    <citation type="submission" date="2025-09" db="UniProtKB">
        <authorList>
            <consortium name="Ensembl"/>
        </authorList>
    </citation>
    <scope>IDENTIFICATION</scope>
</reference>
<evidence type="ECO:0000256" key="1">
    <source>
        <dbReference type="ARBA" id="ARBA00004651"/>
    </source>
</evidence>
<dbReference type="SUPFAM" id="SSF81321">
    <property type="entry name" value="Family A G protein-coupled receptor-like"/>
    <property type="match status" value="1"/>
</dbReference>
<feature type="transmembrane region" description="Helical" evidence="10">
    <location>
        <begin position="124"/>
        <end position="146"/>
    </location>
</feature>
<comment type="similarity">
    <text evidence="9">Belongs to the G-protein coupled receptor 1 family.</text>
</comment>
<dbReference type="GO" id="GO:0004930">
    <property type="term" value="F:G protein-coupled receptor activity"/>
    <property type="evidence" value="ECO:0000318"/>
    <property type="project" value="GO_Central"/>
</dbReference>
<dbReference type="EMBL" id="AHAT01019555">
    <property type="status" value="NOT_ANNOTATED_CDS"/>
    <property type="molecule type" value="Genomic_DNA"/>
</dbReference>
<keyword evidence="5 9" id="KW-0297">G-protein coupled receptor</keyword>
<keyword evidence="3 9" id="KW-0812">Transmembrane</keyword>
<keyword evidence="2" id="KW-1003">Cell membrane</keyword>
<evidence type="ECO:0000259" key="11">
    <source>
        <dbReference type="PROSITE" id="PS50262"/>
    </source>
</evidence>
<evidence type="ECO:0000313" key="12">
    <source>
        <dbReference type="Ensembl" id="ENSLOCP00000006477.1"/>
    </source>
</evidence>
<dbReference type="InterPro" id="IPR017452">
    <property type="entry name" value="GPCR_Rhodpsn_7TM"/>
</dbReference>
<accession>W5MDL8</accession>
<dbReference type="STRING" id="7918.ENSLOCP00000006477"/>
<feature type="transmembrane region" description="Helical" evidence="10">
    <location>
        <begin position="256"/>
        <end position="274"/>
    </location>
</feature>
<dbReference type="Proteomes" id="UP000018468">
    <property type="component" value="Linkage group LG24"/>
</dbReference>
<dbReference type="PRINTS" id="PR01904">
    <property type="entry name" value="GPR40FAMILY"/>
</dbReference>
<dbReference type="GO" id="GO:0005886">
    <property type="term" value="C:plasma membrane"/>
    <property type="evidence" value="ECO:0000318"/>
    <property type="project" value="GO_Central"/>
</dbReference>
<keyword evidence="4 10" id="KW-1133">Transmembrane helix</keyword>
<dbReference type="Ensembl" id="ENSLOCT00000006485.1">
    <property type="protein sequence ID" value="ENSLOCP00000006477.1"/>
    <property type="gene ID" value="ENSLOCG00000005374.1"/>
</dbReference>
<dbReference type="OMA" id="MYFSSIY"/>
<dbReference type="AlphaFoldDB" id="W5MDL8"/>
<dbReference type="HOGENOM" id="CLU_009579_8_4_1"/>
<keyword evidence="8 9" id="KW-0807">Transducer</keyword>
<evidence type="ECO:0000256" key="9">
    <source>
        <dbReference type="RuleBase" id="RU000688"/>
    </source>
</evidence>
<dbReference type="CDD" id="cd15170">
    <property type="entry name" value="7tmA_FFAR2_FFAR3"/>
    <property type="match status" value="1"/>
</dbReference>
<evidence type="ECO:0000256" key="4">
    <source>
        <dbReference type="ARBA" id="ARBA00022989"/>
    </source>
</evidence>
<feature type="transmembrane region" description="Helical" evidence="10">
    <location>
        <begin position="218"/>
        <end position="236"/>
    </location>
</feature>
<evidence type="ECO:0000256" key="2">
    <source>
        <dbReference type="ARBA" id="ARBA00022475"/>
    </source>
</evidence>
<dbReference type="PROSITE" id="PS50262">
    <property type="entry name" value="G_PROTEIN_RECEP_F1_2"/>
    <property type="match status" value="1"/>
</dbReference>
<name>W5MDL8_LEPOC</name>
<feature type="domain" description="G-protein coupled receptors family 1 profile" evidence="11">
    <location>
        <begin position="25"/>
        <end position="271"/>
    </location>
</feature>
<dbReference type="eggNOG" id="ENOG502QQGM">
    <property type="taxonomic scope" value="Eukaryota"/>
</dbReference>
<comment type="subcellular location">
    <subcellularLocation>
        <location evidence="1">Cell membrane</location>
        <topology evidence="1">Multi-pass membrane protein</topology>
    </subcellularLocation>
</comment>
<evidence type="ECO:0000256" key="6">
    <source>
        <dbReference type="ARBA" id="ARBA00023136"/>
    </source>
</evidence>
<reference evidence="13" key="1">
    <citation type="submission" date="2011-12" db="EMBL/GenBank/DDBJ databases">
        <title>The Draft Genome of Lepisosteus oculatus.</title>
        <authorList>
            <consortium name="The Broad Institute Genome Assembly &amp; Analysis Group"/>
            <consortium name="Computational R&amp;D Group"/>
            <consortium name="and Sequencing Platform"/>
            <person name="Di Palma F."/>
            <person name="Alfoldi J."/>
            <person name="Johnson J."/>
            <person name="Berlin A."/>
            <person name="Gnerre S."/>
            <person name="Jaffe D."/>
            <person name="MacCallum I."/>
            <person name="Young S."/>
            <person name="Walker B.J."/>
            <person name="Lander E.S."/>
            <person name="Lindblad-Toh K."/>
        </authorList>
    </citation>
    <scope>NUCLEOTIDE SEQUENCE [LARGE SCALE GENOMIC DNA]</scope>
</reference>
<protein>
    <submittedName>
        <fullName evidence="12">Si:ch211-231m23.4</fullName>
    </submittedName>
</protein>
<dbReference type="PROSITE" id="PS00237">
    <property type="entry name" value="G_PROTEIN_RECEP_F1_1"/>
    <property type="match status" value="1"/>
</dbReference>
<organism evidence="12 13">
    <name type="scientific">Lepisosteus oculatus</name>
    <name type="common">Spotted gar</name>
    <dbReference type="NCBI Taxonomy" id="7918"/>
    <lineage>
        <taxon>Eukaryota</taxon>
        <taxon>Metazoa</taxon>
        <taxon>Chordata</taxon>
        <taxon>Craniata</taxon>
        <taxon>Vertebrata</taxon>
        <taxon>Euteleostomi</taxon>
        <taxon>Actinopterygii</taxon>
        <taxon>Neopterygii</taxon>
        <taxon>Holostei</taxon>
        <taxon>Semionotiformes</taxon>
        <taxon>Lepisosteidae</taxon>
        <taxon>Lepisosteus</taxon>
    </lineage>
</organism>
<dbReference type="GeneTree" id="ENSGT00990000203527"/>
<proteinExistence type="inferred from homology"/>
<evidence type="ECO:0000256" key="8">
    <source>
        <dbReference type="ARBA" id="ARBA00023224"/>
    </source>
</evidence>
<dbReference type="GO" id="GO:0071398">
    <property type="term" value="P:cellular response to fatty acid"/>
    <property type="evidence" value="ECO:0000318"/>
    <property type="project" value="GO_Central"/>
</dbReference>
<feature type="transmembrane region" description="Helical" evidence="10">
    <location>
        <begin position="84"/>
        <end position="103"/>
    </location>
</feature>
<dbReference type="InParanoid" id="W5MDL8"/>
<dbReference type="PRINTS" id="PR00237">
    <property type="entry name" value="GPCRRHODOPSN"/>
</dbReference>
<feature type="transmembrane region" description="Helical" evidence="10">
    <location>
        <begin position="173"/>
        <end position="198"/>
    </location>
</feature>
<feature type="transmembrane region" description="Helical" evidence="10">
    <location>
        <begin position="46"/>
        <end position="64"/>
    </location>
</feature>
<keyword evidence="13" id="KW-1185">Reference proteome</keyword>
<feature type="transmembrane region" description="Helical" evidence="10">
    <location>
        <begin position="12"/>
        <end position="34"/>
    </location>
</feature>
<evidence type="ECO:0000313" key="13">
    <source>
        <dbReference type="Proteomes" id="UP000018468"/>
    </source>
</evidence>
<sequence>LETTTEMDLLALAVYIVTFLTGLPSNVLALYAFSLKVRLKPLPIDILLINLTVSDLIFLLFLPFKMAEAFYDQQWVLPNFLCSLSAFIFFSTIYISTLFLTAVSVDRYLGVAYPFTYKKKRHPLYVIMVCIFIWIFSSAHCSIVYITEHFRPENASDNYSLCYDDFTEEQLAILLPVRIELCVVLFFIPLIISAFCYLNFIHILNTLANINHKKKQRAIGLALGTLLVFILCFLPYNITHIVGYIHRKSPKWRRFVLLLSTFNACLDPIIFYFSSSAFQETFKKFFFIQCNCLVDLLLTFKGKMISTWSSNSSALVHSVGTHIEYTY</sequence>
<evidence type="ECO:0000256" key="7">
    <source>
        <dbReference type="ARBA" id="ARBA00023170"/>
    </source>
</evidence>
<dbReference type="Bgee" id="ENSLOCG00000005374">
    <property type="expression patterns" value="Expressed in camera-type eye and 6 other cell types or tissues"/>
</dbReference>
<evidence type="ECO:0000256" key="5">
    <source>
        <dbReference type="ARBA" id="ARBA00023040"/>
    </source>
</evidence>
<dbReference type="Gene3D" id="1.20.1070.10">
    <property type="entry name" value="Rhodopsin 7-helix transmembrane proteins"/>
    <property type="match status" value="1"/>
</dbReference>
<dbReference type="InterPro" id="IPR013312">
    <property type="entry name" value="GPR40-rel_orph"/>
</dbReference>
<dbReference type="PANTHER" id="PTHR45822">
    <property type="entry name" value="FREE FATTY ACID RECEPTOR 2-RELATED"/>
    <property type="match status" value="1"/>
</dbReference>
<evidence type="ECO:0000256" key="10">
    <source>
        <dbReference type="SAM" id="Phobius"/>
    </source>
</evidence>
<keyword evidence="6 10" id="KW-0472">Membrane</keyword>
<reference evidence="12" key="2">
    <citation type="submission" date="2025-08" db="UniProtKB">
        <authorList>
            <consortium name="Ensembl"/>
        </authorList>
    </citation>
    <scope>IDENTIFICATION</scope>
</reference>